<dbReference type="InterPro" id="IPR002018">
    <property type="entry name" value="CarbesteraseB"/>
</dbReference>
<dbReference type="PANTHER" id="PTHR11559">
    <property type="entry name" value="CARBOXYLESTERASE"/>
    <property type="match status" value="1"/>
</dbReference>
<evidence type="ECO:0000313" key="6">
    <source>
        <dbReference type="Proteomes" id="UP001437256"/>
    </source>
</evidence>
<dbReference type="SUPFAM" id="SSF53474">
    <property type="entry name" value="alpha/beta-Hydrolases"/>
    <property type="match status" value="1"/>
</dbReference>
<accession>A0ABR3A399</accession>
<dbReference type="PROSITE" id="PS00122">
    <property type="entry name" value="CARBOXYLESTERASE_B_1"/>
    <property type="match status" value="1"/>
</dbReference>
<keyword evidence="2 3" id="KW-0378">Hydrolase</keyword>
<evidence type="ECO:0000256" key="3">
    <source>
        <dbReference type="RuleBase" id="RU361235"/>
    </source>
</evidence>
<comment type="caution">
    <text evidence="5">The sequence shown here is derived from an EMBL/GenBank/DDBJ whole genome shotgun (WGS) entry which is preliminary data.</text>
</comment>
<evidence type="ECO:0000313" key="5">
    <source>
        <dbReference type="EMBL" id="KAL0067047.1"/>
    </source>
</evidence>
<proteinExistence type="inferred from homology"/>
<dbReference type="Gene3D" id="3.40.50.1820">
    <property type="entry name" value="alpha/beta hydrolase"/>
    <property type="match status" value="1"/>
</dbReference>
<dbReference type="Proteomes" id="UP001437256">
    <property type="component" value="Unassembled WGS sequence"/>
</dbReference>
<sequence length="507" mass="55317">MPPTFASILFQYLQLSFVGTSLFQPTAVDTKNHITYLGTRTYGVEKFLNIPYGQDTSGKKRFANPEAYKFPANVSTYDATVAGPICPQPGDTDGMSEDCLRLKVARPMGVNAGDKLPVMVFIYGGGLFSGGINDPTNEPDGLILQSVENGLPVVHVAMNYRLNIFGFALSEPLRTQKSLNVGLKDQRLALEWVQLNIAYFGGDPERVTIYGQSSGALSVTLQILAYGGTKPIPFHAAIMESTALEPGSTSNITVDSYNAVVKLTGCDVSKDPQSAASLACLRSLPFQKLLNITVIQHDSTGDQNDGDIYLPAVDGDFLPSPSSELATKGQFPKIPVIVGWTDRDAAPFTHSDIASPSDTRNFIHLFFPGLTDNTLTTLLSLYPNTNFAPAPAANLSTEFYRAAEIFRDIIFTCPSFLFGYAMAQKYWAANETPAVYYYDQNQTVKGYVTPSELGVIHTSEFPYTFSNFGVYNGSGELHPTADDFELQKRQSRTWSGFANGGKPEFGW</sequence>
<dbReference type="InterPro" id="IPR019826">
    <property type="entry name" value="Carboxylesterase_B_AS"/>
</dbReference>
<dbReference type="InterPro" id="IPR029058">
    <property type="entry name" value="AB_hydrolase_fold"/>
</dbReference>
<dbReference type="Pfam" id="PF00135">
    <property type="entry name" value="COesterase"/>
    <property type="match status" value="1"/>
</dbReference>
<comment type="similarity">
    <text evidence="1 3">Belongs to the type-B carboxylesterase/lipase family.</text>
</comment>
<dbReference type="InterPro" id="IPR050309">
    <property type="entry name" value="Type-B_Carboxylest/Lipase"/>
</dbReference>
<evidence type="ECO:0000259" key="4">
    <source>
        <dbReference type="Pfam" id="PF00135"/>
    </source>
</evidence>
<evidence type="ECO:0000256" key="1">
    <source>
        <dbReference type="ARBA" id="ARBA00005964"/>
    </source>
</evidence>
<dbReference type="EMBL" id="JBBXMP010000029">
    <property type="protein sequence ID" value="KAL0067047.1"/>
    <property type="molecule type" value="Genomic_DNA"/>
</dbReference>
<dbReference type="EC" id="3.1.1.-" evidence="3"/>
<reference evidence="5 6" key="1">
    <citation type="submission" date="2024-05" db="EMBL/GenBank/DDBJ databases">
        <title>A draft genome resource for the thread blight pathogen Marasmius tenuissimus strain MS-2.</title>
        <authorList>
            <person name="Yulfo-Soto G.E."/>
            <person name="Baruah I.K."/>
            <person name="Amoako-Attah I."/>
            <person name="Bukari Y."/>
            <person name="Meinhardt L.W."/>
            <person name="Bailey B.A."/>
            <person name="Cohen S.P."/>
        </authorList>
    </citation>
    <scope>NUCLEOTIDE SEQUENCE [LARGE SCALE GENOMIC DNA]</scope>
    <source>
        <strain evidence="5 6">MS-2</strain>
    </source>
</reference>
<protein>
    <recommendedName>
        <fullName evidence="3">Carboxylic ester hydrolase</fullName>
        <ecNumber evidence="3">3.1.1.-</ecNumber>
    </recommendedName>
</protein>
<name>A0ABR3A399_9AGAR</name>
<feature type="domain" description="Carboxylesterase type B" evidence="4">
    <location>
        <begin position="41"/>
        <end position="504"/>
    </location>
</feature>
<gene>
    <name evidence="5" type="ORF">AAF712_005831</name>
</gene>
<evidence type="ECO:0000256" key="2">
    <source>
        <dbReference type="ARBA" id="ARBA00022801"/>
    </source>
</evidence>
<organism evidence="5 6">
    <name type="scientific">Marasmius tenuissimus</name>
    <dbReference type="NCBI Taxonomy" id="585030"/>
    <lineage>
        <taxon>Eukaryota</taxon>
        <taxon>Fungi</taxon>
        <taxon>Dikarya</taxon>
        <taxon>Basidiomycota</taxon>
        <taxon>Agaricomycotina</taxon>
        <taxon>Agaricomycetes</taxon>
        <taxon>Agaricomycetidae</taxon>
        <taxon>Agaricales</taxon>
        <taxon>Marasmiineae</taxon>
        <taxon>Marasmiaceae</taxon>
        <taxon>Marasmius</taxon>
    </lineage>
</organism>
<keyword evidence="6" id="KW-1185">Reference proteome</keyword>